<evidence type="ECO:0000313" key="7">
    <source>
        <dbReference type="EMBL" id="ACZ09310.1"/>
    </source>
</evidence>
<reference evidence="8" key="1">
    <citation type="submission" date="2009-09" db="EMBL/GenBank/DDBJ databases">
        <title>The complete chromosome of Sebaldella termitidis ATCC 33386.</title>
        <authorList>
            <consortium name="US DOE Joint Genome Institute (JGI-PGF)"/>
            <person name="Lucas S."/>
            <person name="Copeland A."/>
            <person name="Lapidus A."/>
            <person name="Glavina del Rio T."/>
            <person name="Dalin E."/>
            <person name="Tice H."/>
            <person name="Bruce D."/>
            <person name="Goodwin L."/>
            <person name="Pitluck S."/>
            <person name="Kyrpides N."/>
            <person name="Mavromatis K."/>
            <person name="Ivanova N."/>
            <person name="Mikhailova N."/>
            <person name="Sims D."/>
            <person name="Meincke L."/>
            <person name="Brettin T."/>
            <person name="Detter J.C."/>
            <person name="Han C."/>
            <person name="Larimer F."/>
            <person name="Land M."/>
            <person name="Hauser L."/>
            <person name="Markowitz V."/>
            <person name="Cheng J.F."/>
            <person name="Hugenholtz P."/>
            <person name="Woyke T."/>
            <person name="Wu D."/>
            <person name="Eisen J.A."/>
        </authorList>
    </citation>
    <scope>NUCLEOTIDE SEQUENCE [LARGE SCALE GENOMIC DNA]</scope>
    <source>
        <strain evidence="8">ATCC 33386 / NCTC 11300</strain>
    </source>
</reference>
<dbReference type="InterPro" id="IPR018906">
    <property type="entry name" value="DNA_integrity_scan_DisA_link"/>
</dbReference>
<dbReference type="InterPro" id="IPR010994">
    <property type="entry name" value="RuvA_2-like"/>
</dbReference>
<keyword evidence="3" id="KW-0548">Nucleotidyltransferase</keyword>
<organism evidence="7 8">
    <name type="scientific">Sebaldella termitidis (strain ATCC 33386 / NCTC 11300)</name>
    <dbReference type="NCBI Taxonomy" id="526218"/>
    <lineage>
        <taxon>Bacteria</taxon>
        <taxon>Fusobacteriati</taxon>
        <taxon>Fusobacteriota</taxon>
        <taxon>Fusobacteriia</taxon>
        <taxon>Fusobacteriales</taxon>
        <taxon>Leptotrichiaceae</taxon>
        <taxon>Sebaldella</taxon>
    </lineage>
</organism>
<comment type="catalytic activity">
    <reaction evidence="1">
        <text>2 ATP = 3',3'-c-di-AMP + 2 diphosphate</text>
        <dbReference type="Rhea" id="RHEA:35655"/>
        <dbReference type="ChEBI" id="CHEBI:30616"/>
        <dbReference type="ChEBI" id="CHEBI:33019"/>
        <dbReference type="ChEBI" id="CHEBI:71500"/>
        <dbReference type="EC" id="2.7.7.85"/>
    </reaction>
</comment>
<dbReference type="Pfam" id="PF14520">
    <property type="entry name" value="HHH_5"/>
    <property type="match status" value="1"/>
</dbReference>
<evidence type="ECO:0000256" key="4">
    <source>
        <dbReference type="ARBA" id="ARBA00022741"/>
    </source>
</evidence>
<accession>D1ALG7</accession>
<dbReference type="AlphaFoldDB" id="D1ALG7"/>
<evidence type="ECO:0000256" key="2">
    <source>
        <dbReference type="ARBA" id="ARBA00022679"/>
    </source>
</evidence>
<feature type="domain" description="DAC" evidence="6">
    <location>
        <begin position="3"/>
        <end position="144"/>
    </location>
</feature>
<evidence type="ECO:0000256" key="1">
    <source>
        <dbReference type="ARBA" id="ARBA00000877"/>
    </source>
</evidence>
<dbReference type="NCBIfam" id="NF010009">
    <property type="entry name" value="PRK13482.1"/>
    <property type="match status" value="1"/>
</dbReference>
<reference evidence="7 8" key="2">
    <citation type="journal article" date="2010" name="Stand. Genomic Sci.">
        <title>Complete genome sequence of Sebaldella termitidis type strain (NCTC 11300).</title>
        <authorList>
            <person name="Harmon-Smith M."/>
            <person name="Celia L."/>
            <person name="Chertkov O."/>
            <person name="Lapidus A."/>
            <person name="Copeland A."/>
            <person name="Glavina Del Rio T."/>
            <person name="Nolan M."/>
            <person name="Lucas S."/>
            <person name="Tice H."/>
            <person name="Cheng J.F."/>
            <person name="Han C."/>
            <person name="Detter J.C."/>
            <person name="Bruce D."/>
            <person name="Goodwin L."/>
            <person name="Pitluck S."/>
            <person name="Pati A."/>
            <person name="Liolios K."/>
            <person name="Ivanova N."/>
            <person name="Mavromatis K."/>
            <person name="Mikhailova N."/>
            <person name="Chen A."/>
            <person name="Palaniappan K."/>
            <person name="Land M."/>
            <person name="Hauser L."/>
            <person name="Chang Y.J."/>
            <person name="Jeffries C.D."/>
            <person name="Brettin T."/>
            <person name="Goker M."/>
            <person name="Beck B."/>
            <person name="Bristow J."/>
            <person name="Eisen J.A."/>
            <person name="Markowitz V."/>
            <person name="Hugenholtz P."/>
            <person name="Kyrpides N.C."/>
            <person name="Klenk H.P."/>
            <person name="Chen F."/>
        </authorList>
    </citation>
    <scope>NUCLEOTIDE SEQUENCE [LARGE SCALE GENOMIC DNA]</scope>
    <source>
        <strain evidence="8">ATCC 33386 / NCTC 11300</strain>
    </source>
</reference>
<dbReference type="Gene3D" id="3.40.1700.10">
    <property type="entry name" value="DNA integrity scanning protein, DisA, N-terminal domain"/>
    <property type="match status" value="1"/>
</dbReference>
<dbReference type="InterPro" id="IPR038331">
    <property type="entry name" value="DisA_sf"/>
</dbReference>
<dbReference type="KEGG" id="str:Sterm_2457"/>
<keyword evidence="4" id="KW-0547">Nucleotide-binding</keyword>
<dbReference type="InterPro" id="IPR036888">
    <property type="entry name" value="DNA_integrity_DisA_N_sf"/>
</dbReference>
<dbReference type="Pfam" id="PF02457">
    <property type="entry name" value="DAC"/>
    <property type="match status" value="1"/>
</dbReference>
<dbReference type="SUPFAM" id="SSF143597">
    <property type="entry name" value="YojJ-like"/>
    <property type="match status" value="1"/>
</dbReference>
<dbReference type="PROSITE" id="PS51794">
    <property type="entry name" value="DAC"/>
    <property type="match status" value="1"/>
</dbReference>
<evidence type="ECO:0000259" key="6">
    <source>
        <dbReference type="PROSITE" id="PS51794"/>
    </source>
</evidence>
<keyword evidence="8" id="KW-1185">Reference proteome</keyword>
<evidence type="ECO:0000256" key="3">
    <source>
        <dbReference type="ARBA" id="ARBA00022695"/>
    </source>
</evidence>
<dbReference type="Proteomes" id="UP000000845">
    <property type="component" value="Chromosome"/>
</dbReference>
<keyword evidence="2" id="KW-0808">Transferase</keyword>
<dbReference type="PANTHER" id="PTHR34185:SF3">
    <property type="entry name" value="DNA INTEGRITY SCANNING PROTEIN DISA"/>
    <property type="match status" value="1"/>
</dbReference>
<sequence>MTRKEILTGIFSLVAPGTLLRDALGRIQEAGLGALIVIGDEESLKYMIDGGFNLNVDFTPQKLYELSKMDGALMVSENLRKISYANIQLQPKATIHTDESGTRHRTADRVAKQTGNLVLAVSERRNKITIYKGSFRYEILDMKDILAKTSQALMALEKYATAIHHHLTNLTILEFDNMVTVNEVVEGIKKYGLLYRITDELDEYILELGSEGRLIVLQYEELMQGIKEDLYDLIRDYNNSEETVDKIFSDIRKLNKEELLELGKIAHIMGFGKAYSNFDKRITPRGYRILSEIKRITKKDIELLIKAFNDLPEILDATSEDIAKIKGISKFKASSIVRGLKRLRNTLIMER</sequence>
<dbReference type="eggNOG" id="COG1623">
    <property type="taxonomic scope" value="Bacteria"/>
</dbReference>
<dbReference type="RefSeq" id="WP_012861904.1">
    <property type="nucleotide sequence ID" value="NC_013517.1"/>
</dbReference>
<evidence type="ECO:0000256" key="5">
    <source>
        <dbReference type="ARBA" id="ARBA00022840"/>
    </source>
</evidence>
<dbReference type="EMBL" id="CP001739">
    <property type="protein sequence ID" value="ACZ09310.1"/>
    <property type="molecule type" value="Genomic_DNA"/>
</dbReference>
<protein>
    <recommendedName>
        <fullName evidence="6">DAC domain-containing protein</fullName>
    </recommendedName>
</protein>
<dbReference type="Pfam" id="PF10635">
    <property type="entry name" value="DisA-linker"/>
    <property type="match status" value="1"/>
</dbReference>
<dbReference type="GO" id="GO:0106408">
    <property type="term" value="F:diadenylate cyclase activity"/>
    <property type="evidence" value="ECO:0007669"/>
    <property type="project" value="UniProtKB-EC"/>
</dbReference>
<keyword evidence="5" id="KW-0067">ATP-binding</keyword>
<dbReference type="SUPFAM" id="SSF47781">
    <property type="entry name" value="RuvA domain 2-like"/>
    <property type="match status" value="1"/>
</dbReference>
<dbReference type="GO" id="GO:0005524">
    <property type="term" value="F:ATP binding"/>
    <property type="evidence" value="ECO:0007669"/>
    <property type="project" value="UniProtKB-KW"/>
</dbReference>
<proteinExistence type="predicted"/>
<dbReference type="STRING" id="526218.Sterm_2457"/>
<dbReference type="Gene3D" id="1.10.150.20">
    <property type="entry name" value="5' to 3' exonuclease, C-terminal subdomain"/>
    <property type="match status" value="1"/>
</dbReference>
<dbReference type="InterPro" id="IPR003390">
    <property type="entry name" value="DNA_integrity_scan_DisA_N"/>
</dbReference>
<name>D1ALG7_SEBTE</name>
<evidence type="ECO:0000313" key="8">
    <source>
        <dbReference type="Proteomes" id="UP000000845"/>
    </source>
</evidence>
<dbReference type="InterPro" id="IPR050338">
    <property type="entry name" value="DisA"/>
</dbReference>
<dbReference type="HOGENOM" id="CLU_787128_0_0_0"/>
<dbReference type="PANTHER" id="PTHR34185">
    <property type="entry name" value="DIADENYLATE CYCLASE"/>
    <property type="match status" value="1"/>
</dbReference>
<gene>
    <name evidence="7" type="ordered locus">Sterm_2457</name>
</gene>
<dbReference type="Gene3D" id="1.20.1260.110">
    <property type="entry name" value="DNA integrity scanning linker region"/>
    <property type="match status" value="1"/>
</dbReference>
<dbReference type="GO" id="GO:0004016">
    <property type="term" value="F:adenylate cyclase activity"/>
    <property type="evidence" value="ECO:0007669"/>
    <property type="project" value="TreeGrafter"/>
</dbReference>